<feature type="signal peptide" evidence="5">
    <location>
        <begin position="1"/>
        <end position="19"/>
    </location>
</feature>
<evidence type="ECO:0000256" key="5">
    <source>
        <dbReference type="SAM" id="SignalP"/>
    </source>
</evidence>
<dbReference type="Pfam" id="PF13855">
    <property type="entry name" value="LRR_8"/>
    <property type="match status" value="2"/>
</dbReference>
<feature type="transmembrane region" description="Helical" evidence="4">
    <location>
        <begin position="616"/>
        <end position="638"/>
    </location>
</feature>
<evidence type="ECO:0000256" key="2">
    <source>
        <dbReference type="ARBA" id="ARBA00022737"/>
    </source>
</evidence>
<dbReference type="OMA" id="YYMPQTE"/>
<dbReference type="EnsemblMetazoa" id="XM_008214330">
    <property type="protein sequence ID" value="XP_008212552"/>
    <property type="gene ID" value="LOC100122562"/>
</dbReference>
<dbReference type="SMR" id="A0A7M7HE38"/>
<dbReference type="InParanoid" id="A0A7M7HE38"/>
<dbReference type="InterPro" id="IPR032675">
    <property type="entry name" value="LRR_dom_sf"/>
</dbReference>
<feature type="compositionally biased region" description="Low complexity" evidence="3">
    <location>
        <begin position="453"/>
        <end position="472"/>
    </location>
</feature>
<evidence type="ECO:0000313" key="7">
    <source>
        <dbReference type="Proteomes" id="UP000002358"/>
    </source>
</evidence>
<dbReference type="PANTHER" id="PTHR24366:SF168">
    <property type="entry name" value="GH22922P-RELATED"/>
    <property type="match status" value="1"/>
</dbReference>
<reference evidence="6" key="1">
    <citation type="submission" date="2021-01" db="UniProtKB">
        <authorList>
            <consortium name="EnsemblMetazoa"/>
        </authorList>
    </citation>
    <scope>IDENTIFICATION</scope>
</reference>
<keyword evidence="4" id="KW-1133">Transmembrane helix</keyword>
<dbReference type="OrthoDB" id="6359842at2759"/>
<keyword evidence="1" id="KW-0433">Leucine-rich repeat</keyword>
<organism evidence="6 7">
    <name type="scientific">Nasonia vitripennis</name>
    <name type="common">Parasitic wasp</name>
    <dbReference type="NCBI Taxonomy" id="7425"/>
    <lineage>
        <taxon>Eukaryota</taxon>
        <taxon>Metazoa</taxon>
        <taxon>Ecdysozoa</taxon>
        <taxon>Arthropoda</taxon>
        <taxon>Hexapoda</taxon>
        <taxon>Insecta</taxon>
        <taxon>Pterygota</taxon>
        <taxon>Neoptera</taxon>
        <taxon>Endopterygota</taxon>
        <taxon>Hymenoptera</taxon>
        <taxon>Apocrita</taxon>
        <taxon>Proctotrupomorpha</taxon>
        <taxon>Chalcidoidea</taxon>
        <taxon>Pteromalidae</taxon>
        <taxon>Pteromalinae</taxon>
        <taxon>Nasonia</taxon>
    </lineage>
</organism>
<protein>
    <submittedName>
        <fullName evidence="6">Uncharacterized protein</fullName>
    </submittedName>
</protein>
<feature type="compositionally biased region" description="Polar residues" evidence="3">
    <location>
        <begin position="473"/>
        <end position="483"/>
    </location>
</feature>
<keyword evidence="7" id="KW-1185">Reference proteome</keyword>
<keyword evidence="4" id="KW-0472">Membrane</keyword>
<sequence length="869" mass="93979">MTRTTTLLLLALLASTTSAISPCPWSSQAELESPCTCDYNLARELSVQCDGADFGQLLAGLRRFASGQSRVDLLYVNNSTIGLLRNNSFAGFRVVNLQLSGCKIKGLEPGALSGQENSLKSLNLRDNELQDIPREAMSHLKNLTVLDLSRNKIVRVPEHVFAGHKLVTLKLAGNSELVLEPASFRGLEGSLKNLNLMGTRQQRLPEALRGLGALAFLDLSQNSIRGLGGSSGFQGLNALTGLNLERNLIQAIGPDAFAGVSTTLSSLSLLNNLIPEFPTSAIASLRGLKVLDIGFNLMTELPVRAFEGNPSITLLAIDGNPLSTVPEEAFRGLNGTLRGLSLGGRFLVCDCKLRWIVEWIRSRDLQVTSRESKPQFCGSPQRLQDRNFYSIKPEEMTCERQAPEIIGVGTVESVEPTGAILDALEHPQQPLIPHHPSPTTVKPNVLGSTSRPTTHYETSTSSSISSSVATHTPTTLAQPSSTRRPVNNVYVTRTSIAPRPPLVLGSPYKSKSSDRDIVLKEVLRQDSSVIIRWDSGPAALGFRIIYRVFGDSNFKSAPPLDLKDREFTIKNVPSQECIVVCVMGAEEPNPSPTNVPHAQCREVRTESSPTSNMDRITIAASAAICATILAAALVFLVANRRRRRTSSRKLHTLQEPGKLPIAGLPVNCCSSLVGPTPSPGGMGAPLPGTQASLSAYSVQKEWDQLSAYSTRSIPRPRIFPVERQGSVTRNSCLEENVPNHGPASLNGPGHPRGHYFPGASIGSSLVGLGGRAELRHSRQSLAAASERMARGGFPSAVQLAPQAQSSARRQRPRSRNRGMDPSLPRPGSRYSLAESTHTLNNYEESNWTDHDMDIYMARNPTTRGGLVPL</sequence>
<dbReference type="SUPFAM" id="SSF52058">
    <property type="entry name" value="L domain-like"/>
    <property type="match status" value="1"/>
</dbReference>
<feature type="region of interest" description="Disordered" evidence="3">
    <location>
        <begin position="446"/>
        <end position="483"/>
    </location>
</feature>
<dbReference type="PANTHER" id="PTHR24366">
    <property type="entry name" value="IG(IMMUNOGLOBULIN) AND LRR(LEUCINE RICH REPEAT) DOMAINS"/>
    <property type="match status" value="1"/>
</dbReference>
<evidence type="ECO:0000256" key="4">
    <source>
        <dbReference type="SAM" id="Phobius"/>
    </source>
</evidence>
<keyword evidence="5" id="KW-0732">Signal</keyword>
<dbReference type="AlphaFoldDB" id="A0A7M7HE38"/>
<dbReference type="FunCoup" id="A0A7M7HE38">
    <property type="interactions" value="3"/>
</dbReference>
<evidence type="ECO:0000313" key="6">
    <source>
        <dbReference type="EnsemblMetazoa" id="XP_008212552"/>
    </source>
</evidence>
<dbReference type="PROSITE" id="PS51450">
    <property type="entry name" value="LRR"/>
    <property type="match status" value="2"/>
</dbReference>
<accession>A0A7M7HE38</accession>
<keyword evidence="2" id="KW-0677">Repeat</keyword>
<feature type="region of interest" description="Disordered" evidence="3">
    <location>
        <begin position="795"/>
        <end position="831"/>
    </location>
</feature>
<dbReference type="Proteomes" id="UP000002358">
    <property type="component" value="Chromosome 2"/>
</dbReference>
<dbReference type="InterPro" id="IPR001611">
    <property type="entry name" value="Leu-rich_rpt"/>
</dbReference>
<keyword evidence="4" id="KW-0812">Transmembrane</keyword>
<dbReference type="InterPro" id="IPR003591">
    <property type="entry name" value="Leu-rich_rpt_typical-subtyp"/>
</dbReference>
<evidence type="ECO:0000256" key="1">
    <source>
        <dbReference type="ARBA" id="ARBA00022614"/>
    </source>
</evidence>
<dbReference type="Gene3D" id="3.80.10.10">
    <property type="entry name" value="Ribonuclease Inhibitor"/>
    <property type="match status" value="2"/>
</dbReference>
<feature type="chain" id="PRO_5029535403" evidence="5">
    <location>
        <begin position="20"/>
        <end position="869"/>
    </location>
</feature>
<dbReference type="KEGG" id="nvi:100122562"/>
<evidence type="ECO:0000256" key="3">
    <source>
        <dbReference type="SAM" id="MobiDB-lite"/>
    </source>
</evidence>
<gene>
    <name evidence="6" type="primary">100122562</name>
</gene>
<name>A0A7M7HE38_NASVI</name>
<proteinExistence type="predicted"/>
<dbReference type="SMART" id="SM00369">
    <property type="entry name" value="LRR_TYP"/>
    <property type="match status" value="6"/>
</dbReference>